<evidence type="ECO:0000313" key="4">
    <source>
        <dbReference type="Proteomes" id="UP001642720"/>
    </source>
</evidence>
<evidence type="ECO:0000256" key="1">
    <source>
        <dbReference type="SAM" id="MobiDB-lite"/>
    </source>
</evidence>
<dbReference type="Pfam" id="PF04695">
    <property type="entry name" value="Pex14_N"/>
    <property type="match status" value="1"/>
</dbReference>
<name>A0ABY2GPI7_9HYPO</name>
<accession>A0ABY2GPI7</accession>
<reference evidence="3 4" key="1">
    <citation type="submission" date="2018-01" db="EMBL/GenBank/DDBJ databases">
        <title>Genome characterization of the sugarcane-associated fungus Trichoderma ghanense CCMA-1212 and their application in lignocelulose bioconversion.</title>
        <authorList>
            <person name="Steindorff A.S."/>
            <person name="Mendes T.D."/>
            <person name="Vilela E.S.D."/>
            <person name="Rodrigues D.S."/>
            <person name="Formighieri E.F."/>
            <person name="Melo I.S."/>
            <person name="Favaro L.C.L."/>
        </authorList>
    </citation>
    <scope>NUCLEOTIDE SEQUENCE [LARGE SCALE GENOMIC DNA]</scope>
    <source>
        <strain evidence="3 4">CCMA-1212</strain>
    </source>
</reference>
<dbReference type="InterPro" id="IPR036388">
    <property type="entry name" value="WH-like_DNA-bd_sf"/>
</dbReference>
<gene>
    <name evidence="3" type="ORF">CCMA1212_010684</name>
</gene>
<dbReference type="Gene3D" id="1.10.10.10">
    <property type="entry name" value="Winged helix-like DNA-binding domain superfamily/Winged helix DNA-binding domain"/>
    <property type="match status" value="1"/>
</dbReference>
<feature type="region of interest" description="Disordered" evidence="1">
    <location>
        <begin position="1"/>
        <end position="47"/>
    </location>
</feature>
<dbReference type="EMBL" id="PPTA01000030">
    <property type="protein sequence ID" value="TFA97588.1"/>
    <property type="molecule type" value="Genomic_DNA"/>
</dbReference>
<feature type="compositionally biased region" description="Polar residues" evidence="1">
    <location>
        <begin position="29"/>
        <end position="38"/>
    </location>
</feature>
<dbReference type="Proteomes" id="UP001642720">
    <property type="component" value="Unassembled WGS sequence"/>
</dbReference>
<protein>
    <recommendedName>
        <fullName evidence="2">Peroxisome membrane anchor protein Pex14p N-terminal domain-containing protein</fullName>
    </recommendedName>
</protein>
<comment type="caution">
    <text evidence="3">The sequence shown here is derived from an EMBL/GenBank/DDBJ whole genome shotgun (WGS) entry which is preliminary data.</text>
</comment>
<evidence type="ECO:0000313" key="3">
    <source>
        <dbReference type="EMBL" id="TFA97588.1"/>
    </source>
</evidence>
<sequence>MDDSDGKSSPDSVPKWQLPAPDDDEPNTEAPQSQSQSQQHEDAHADRLQIARRFLEDDAVKTAPRHTKADFLKSKGVDDADIRYLLDGTEE</sequence>
<proteinExistence type="predicted"/>
<evidence type="ECO:0000259" key="2">
    <source>
        <dbReference type="Pfam" id="PF04695"/>
    </source>
</evidence>
<dbReference type="InterPro" id="IPR006785">
    <property type="entry name" value="Pex14_N"/>
</dbReference>
<feature type="domain" description="Peroxisome membrane anchor protein Pex14p N-terminal" evidence="2">
    <location>
        <begin position="45"/>
        <end position="87"/>
    </location>
</feature>
<dbReference type="GeneID" id="300582170"/>
<dbReference type="RefSeq" id="XP_073553790.1">
    <property type="nucleotide sequence ID" value="XM_073707720.1"/>
</dbReference>
<organism evidence="3 4">
    <name type="scientific">Trichoderma ghanense</name>
    <dbReference type="NCBI Taxonomy" id="65468"/>
    <lineage>
        <taxon>Eukaryota</taxon>
        <taxon>Fungi</taxon>
        <taxon>Dikarya</taxon>
        <taxon>Ascomycota</taxon>
        <taxon>Pezizomycotina</taxon>
        <taxon>Sordariomycetes</taxon>
        <taxon>Hypocreomycetidae</taxon>
        <taxon>Hypocreales</taxon>
        <taxon>Hypocreaceae</taxon>
        <taxon>Trichoderma</taxon>
    </lineage>
</organism>
<keyword evidence="4" id="KW-1185">Reference proteome</keyword>